<keyword evidence="2" id="KW-1185">Reference proteome</keyword>
<protein>
    <submittedName>
        <fullName evidence="1">Uncharacterized protein</fullName>
    </submittedName>
</protein>
<dbReference type="EMBL" id="QJHK01000018">
    <property type="protein sequence ID" value="PXY39485.1"/>
    <property type="molecule type" value="Genomic_DNA"/>
</dbReference>
<proteinExistence type="predicted"/>
<dbReference type="AlphaFoldDB" id="A0A2V4BKH0"/>
<comment type="caution">
    <text evidence="1">The sequence shown here is derived from an EMBL/GenBank/DDBJ whole genome shotgun (WGS) entry which is preliminary data.</text>
</comment>
<evidence type="ECO:0000313" key="2">
    <source>
        <dbReference type="Proteomes" id="UP000247903"/>
    </source>
</evidence>
<organism evidence="1 2">
    <name type="scientific">Flavobacterium cheongpyeongense</name>
    <dbReference type="NCBI Taxonomy" id="2212651"/>
    <lineage>
        <taxon>Bacteria</taxon>
        <taxon>Pseudomonadati</taxon>
        <taxon>Bacteroidota</taxon>
        <taxon>Flavobacteriia</taxon>
        <taxon>Flavobacteriales</taxon>
        <taxon>Flavobacteriaceae</taxon>
        <taxon>Flavobacterium</taxon>
    </lineage>
</organism>
<reference evidence="1 2" key="1">
    <citation type="submission" date="2018-05" db="EMBL/GenBank/DDBJ databases">
        <title>Flavobacterium sp. strain IMCC34759, incomplete genome.</title>
        <authorList>
            <person name="Joung Y."/>
            <person name="Cho J."/>
        </authorList>
    </citation>
    <scope>NUCLEOTIDE SEQUENCE [LARGE SCALE GENOMIC DNA]</scope>
    <source>
        <strain evidence="1 2">IMCC34759</strain>
    </source>
</reference>
<sequence length="177" mass="21035">MIATFLLLLVILSIVFGFLKMKYGNYFNGKLAMKSNFKKAVVLFENSIKNYNLIDKCHFQLGICYENIAFQKNENKQLNLSKSFVNYFNAIYYSKENDNFKILEKSKTNIQQLYYSLNQEEKEKNLNLIFSAYNSIGKTYYLPRYLSILNNELANMYKDFEKINNIQFKLFKENTIQ</sequence>
<accession>A0A2V4BKH0</accession>
<evidence type="ECO:0000313" key="1">
    <source>
        <dbReference type="EMBL" id="PXY39485.1"/>
    </source>
</evidence>
<gene>
    <name evidence="1" type="ORF">DMB65_17725</name>
</gene>
<dbReference type="RefSeq" id="WP_110307950.1">
    <property type="nucleotide sequence ID" value="NZ_QJHK01000018.1"/>
</dbReference>
<name>A0A2V4BKH0_9FLAO</name>
<dbReference type="Proteomes" id="UP000247903">
    <property type="component" value="Unassembled WGS sequence"/>
</dbReference>